<keyword evidence="3" id="KW-0808">Transferase</keyword>
<feature type="transmembrane region" description="Helical" evidence="7">
    <location>
        <begin position="310"/>
        <end position="328"/>
    </location>
</feature>
<evidence type="ECO:0000256" key="3">
    <source>
        <dbReference type="ARBA" id="ARBA00022679"/>
    </source>
</evidence>
<feature type="transmembrane region" description="Helical" evidence="7">
    <location>
        <begin position="145"/>
        <end position="176"/>
    </location>
</feature>
<evidence type="ECO:0000256" key="6">
    <source>
        <dbReference type="ARBA" id="ARBA00023136"/>
    </source>
</evidence>
<feature type="transmembrane region" description="Helical" evidence="7">
    <location>
        <begin position="348"/>
        <end position="369"/>
    </location>
</feature>
<organism evidence="8">
    <name type="scientific">hydrothermal vent metagenome</name>
    <dbReference type="NCBI Taxonomy" id="652676"/>
    <lineage>
        <taxon>unclassified sequences</taxon>
        <taxon>metagenomes</taxon>
        <taxon>ecological metagenomes</taxon>
    </lineage>
</organism>
<evidence type="ECO:0000256" key="4">
    <source>
        <dbReference type="ARBA" id="ARBA00022692"/>
    </source>
</evidence>
<feature type="transmembrane region" description="Helical" evidence="7">
    <location>
        <begin position="188"/>
        <end position="211"/>
    </location>
</feature>
<comment type="subcellular location">
    <subcellularLocation>
        <location evidence="1">Cell membrane</location>
        <topology evidence="1">Multi-pass membrane protein</topology>
    </subcellularLocation>
</comment>
<evidence type="ECO:0000256" key="5">
    <source>
        <dbReference type="ARBA" id="ARBA00022989"/>
    </source>
</evidence>
<feature type="transmembrane region" description="Helical" evidence="7">
    <location>
        <begin position="376"/>
        <end position="395"/>
    </location>
</feature>
<feature type="transmembrane region" description="Helical" evidence="7">
    <location>
        <begin position="280"/>
        <end position="298"/>
    </location>
</feature>
<accession>A0A3B0T0L9</accession>
<proteinExistence type="predicted"/>
<keyword evidence="2" id="KW-1003">Cell membrane</keyword>
<dbReference type="Pfam" id="PF09594">
    <property type="entry name" value="GT87"/>
    <property type="match status" value="1"/>
</dbReference>
<evidence type="ECO:0000313" key="8">
    <source>
        <dbReference type="EMBL" id="VAW08002.1"/>
    </source>
</evidence>
<sequence length="408" mass="43524">MGYRSGSERESLRRNLWRSVALILSIGAVLYAALTFSIATDPENRSPNGNVVGVDYSTFHAGATMLRYGDARDLYDIDAMTDLLREVRRGPAGRQPTFVNPPAFAMVLSPLAPLRYELGLVVWTVLGIAALGFGIRAIGAPRPGVLLVGAVLSIPGYLGVSLGQGQFFWAAIYAGILSRLRAEKQVQAGLLASLLVLKPQLLVPFALWWLVDWRRNRVALGTSLAGAAAISIAPAIVFPGSYTGYGALLQAANDAFPLDGIPMGVTFRDAIDALTGGSTALSGGIVVVGVGLFVAVLLKGRRARWDMDTMFIVATTMGLLVLPHVLLYDWLLLIPAGVLLAQRIPPRSVIIPAAIAALLYSLLFQAAFGVGSFNRFGWSIQFAPAVLVVTLVFAVRQLQGLRPVTDTA</sequence>
<evidence type="ECO:0008006" key="9">
    <source>
        <dbReference type="Google" id="ProtNLM"/>
    </source>
</evidence>
<dbReference type="GO" id="GO:0005886">
    <property type="term" value="C:plasma membrane"/>
    <property type="evidence" value="ECO:0007669"/>
    <property type="project" value="UniProtKB-SubCell"/>
</dbReference>
<feature type="transmembrane region" description="Helical" evidence="7">
    <location>
        <begin position="218"/>
        <end position="238"/>
    </location>
</feature>
<name>A0A3B0T0L9_9ZZZZ</name>
<feature type="transmembrane region" description="Helical" evidence="7">
    <location>
        <begin position="118"/>
        <end position="138"/>
    </location>
</feature>
<feature type="transmembrane region" description="Helical" evidence="7">
    <location>
        <begin position="20"/>
        <end position="39"/>
    </location>
</feature>
<dbReference type="GO" id="GO:0016758">
    <property type="term" value="F:hexosyltransferase activity"/>
    <property type="evidence" value="ECO:0007669"/>
    <property type="project" value="InterPro"/>
</dbReference>
<dbReference type="AlphaFoldDB" id="A0A3B0T0L9"/>
<protein>
    <recommendedName>
        <fullName evidence="9">DUF2029 domain-containing protein</fullName>
    </recommendedName>
</protein>
<keyword evidence="6 7" id="KW-0472">Membrane</keyword>
<gene>
    <name evidence="8" type="ORF">MNBD_ACTINO02-2748</name>
</gene>
<evidence type="ECO:0000256" key="7">
    <source>
        <dbReference type="SAM" id="Phobius"/>
    </source>
</evidence>
<reference evidence="8" key="1">
    <citation type="submission" date="2018-06" db="EMBL/GenBank/DDBJ databases">
        <authorList>
            <person name="Zhirakovskaya E."/>
        </authorList>
    </citation>
    <scope>NUCLEOTIDE SEQUENCE</scope>
</reference>
<evidence type="ECO:0000256" key="1">
    <source>
        <dbReference type="ARBA" id="ARBA00004651"/>
    </source>
</evidence>
<dbReference type="InterPro" id="IPR018584">
    <property type="entry name" value="GT87"/>
</dbReference>
<keyword evidence="5 7" id="KW-1133">Transmembrane helix</keyword>
<evidence type="ECO:0000256" key="2">
    <source>
        <dbReference type="ARBA" id="ARBA00022475"/>
    </source>
</evidence>
<dbReference type="EMBL" id="UOEK01000432">
    <property type="protein sequence ID" value="VAW08002.1"/>
    <property type="molecule type" value="Genomic_DNA"/>
</dbReference>
<keyword evidence="4 7" id="KW-0812">Transmembrane</keyword>